<dbReference type="InterPro" id="IPR036849">
    <property type="entry name" value="Enolase-like_C_sf"/>
</dbReference>
<evidence type="ECO:0000256" key="6">
    <source>
        <dbReference type="ARBA" id="ARBA00023239"/>
    </source>
</evidence>
<dbReference type="Pfam" id="PF02746">
    <property type="entry name" value="MR_MLE_N"/>
    <property type="match status" value="1"/>
</dbReference>
<reference evidence="9 10" key="1">
    <citation type="submission" date="2021-01" db="EMBL/GenBank/DDBJ databases">
        <title>Whole genome shotgun sequence of Plantactinospora endophytica NBRC 110450.</title>
        <authorList>
            <person name="Komaki H."/>
            <person name="Tamura T."/>
        </authorList>
    </citation>
    <scope>NUCLEOTIDE SEQUENCE [LARGE SCALE GENOMIC DNA]</scope>
    <source>
        <strain evidence="9 10">NBRC 110450</strain>
    </source>
</reference>
<evidence type="ECO:0000256" key="3">
    <source>
        <dbReference type="ARBA" id="ARBA00013142"/>
    </source>
</evidence>
<dbReference type="CDD" id="cd03324">
    <property type="entry name" value="rTSbeta_L-fuconate_dehydratase"/>
    <property type="match status" value="1"/>
</dbReference>
<name>A0ABQ4EBS6_9ACTN</name>
<dbReference type="Gene3D" id="3.20.20.120">
    <property type="entry name" value="Enolase-like C-terminal domain"/>
    <property type="match status" value="1"/>
</dbReference>
<dbReference type="EC" id="4.2.1.68" evidence="3"/>
<protein>
    <recommendedName>
        <fullName evidence="3">L-fuconate dehydratase</fullName>
        <ecNumber evidence="3">4.2.1.68</ecNumber>
    </recommendedName>
</protein>
<dbReference type="EMBL" id="BONW01000042">
    <property type="protein sequence ID" value="GIG92187.1"/>
    <property type="molecule type" value="Genomic_DNA"/>
</dbReference>
<dbReference type="PANTHER" id="PTHR13794">
    <property type="entry name" value="ENOLASE SUPERFAMILY, MANDELATE RACEMASE"/>
    <property type="match status" value="1"/>
</dbReference>
<dbReference type="Pfam" id="PF13378">
    <property type="entry name" value="MR_MLE_C"/>
    <property type="match status" value="1"/>
</dbReference>
<evidence type="ECO:0000259" key="8">
    <source>
        <dbReference type="SMART" id="SM00922"/>
    </source>
</evidence>
<dbReference type="SMART" id="SM00922">
    <property type="entry name" value="MR_MLE"/>
    <property type="match status" value="1"/>
</dbReference>
<dbReference type="Proteomes" id="UP000646749">
    <property type="component" value="Unassembled WGS sequence"/>
</dbReference>
<dbReference type="InterPro" id="IPR046945">
    <property type="entry name" value="RHMD-like"/>
</dbReference>
<dbReference type="SFLD" id="SFLDG00179">
    <property type="entry name" value="mandelate_racemase"/>
    <property type="match status" value="1"/>
</dbReference>
<sequence>MIFTGLDIADIRFPTSRELDGSDAMNPDPDYSAAYVLIRTDAGDGHEGHGFAFTIGRGNDVQAAAIASLRPYLVGRSVEAVLADLGGFWRELVHDSQLRWLGPEKGVMHMAIAAVVNALWDLRAKRAGLPLWRLLARMSPEELVDLVDFRYLSDALTRDEALQILRDARPGWAEREEHLLSEGFPAYTTSPGWLGYDDEKLRRLCKEALADGFTQIKLKVGADLADDIRRMGIARQTCGPDIRIAVDANQRWDVPQAISWVRELAPFDPYWIEEPTSPDDVVGHATIARELAPVRIATGEHVANRVVFKQLLQLDAISYVQIDASRVAGVNENIAILLLAAKFGVPVCPHAGGVGLCELVQHLSMFDYVAVSGSMQDRVIEYVDHLHEHFVDPVVIRKGRYVAPTAPGFSATMRPETLTEYAYPDGPVWAAPATAEAGATANGATTPPTGAPGVETPPAEVAVP</sequence>
<dbReference type="InterPro" id="IPR029017">
    <property type="entry name" value="Enolase-like_N"/>
</dbReference>
<keyword evidence="5" id="KW-0460">Magnesium</keyword>
<evidence type="ECO:0000256" key="5">
    <source>
        <dbReference type="ARBA" id="ARBA00022842"/>
    </source>
</evidence>
<dbReference type="SUPFAM" id="SSF54826">
    <property type="entry name" value="Enolase N-terminal domain-like"/>
    <property type="match status" value="1"/>
</dbReference>
<dbReference type="SFLD" id="SFLDS00001">
    <property type="entry name" value="Enolase"/>
    <property type="match status" value="1"/>
</dbReference>
<comment type="catalytic activity">
    <reaction evidence="1">
        <text>L-fuconate = 2-dehydro-3-deoxy-L-fuconate + H2O</text>
        <dbReference type="Rhea" id="RHEA:22772"/>
        <dbReference type="ChEBI" id="CHEBI:15377"/>
        <dbReference type="ChEBI" id="CHEBI:21291"/>
        <dbReference type="ChEBI" id="CHEBI:37448"/>
        <dbReference type="EC" id="4.2.1.68"/>
    </reaction>
</comment>
<keyword evidence="6" id="KW-0456">Lyase</keyword>
<dbReference type="PROSITE" id="PS00909">
    <property type="entry name" value="MR_MLE_2"/>
    <property type="match status" value="1"/>
</dbReference>
<proteinExistence type="predicted"/>
<keyword evidence="10" id="KW-1185">Reference proteome</keyword>
<dbReference type="InterPro" id="IPR013341">
    <property type="entry name" value="Mandelate_racemase_N_dom"/>
</dbReference>
<evidence type="ECO:0000256" key="4">
    <source>
        <dbReference type="ARBA" id="ARBA00022723"/>
    </source>
</evidence>
<keyword evidence="4" id="KW-0479">Metal-binding</keyword>
<organism evidence="9 10">
    <name type="scientific">Plantactinospora endophytica</name>
    <dbReference type="NCBI Taxonomy" id="673535"/>
    <lineage>
        <taxon>Bacteria</taxon>
        <taxon>Bacillati</taxon>
        <taxon>Actinomycetota</taxon>
        <taxon>Actinomycetes</taxon>
        <taxon>Micromonosporales</taxon>
        <taxon>Micromonosporaceae</taxon>
        <taxon>Plantactinospora</taxon>
    </lineage>
</organism>
<feature type="domain" description="Mandelate racemase/muconate lactonizing enzyme C-terminal" evidence="8">
    <location>
        <begin position="198"/>
        <end position="294"/>
    </location>
</feature>
<dbReference type="InterPro" id="IPR013342">
    <property type="entry name" value="Mandelate_racemase_C"/>
</dbReference>
<dbReference type="PANTHER" id="PTHR13794:SF58">
    <property type="entry name" value="MITOCHONDRIAL ENOLASE SUPERFAMILY MEMBER 1"/>
    <property type="match status" value="1"/>
</dbReference>
<comment type="caution">
    <text evidence="9">The sequence shown here is derived from an EMBL/GenBank/DDBJ whole genome shotgun (WGS) entry which is preliminary data.</text>
</comment>
<evidence type="ECO:0000313" key="9">
    <source>
        <dbReference type="EMBL" id="GIG92187.1"/>
    </source>
</evidence>
<dbReference type="Gene3D" id="3.30.390.10">
    <property type="entry name" value="Enolase-like, N-terminal domain"/>
    <property type="match status" value="1"/>
</dbReference>
<feature type="region of interest" description="Disordered" evidence="7">
    <location>
        <begin position="435"/>
        <end position="464"/>
    </location>
</feature>
<dbReference type="RefSeq" id="WP_203870545.1">
    <property type="nucleotide sequence ID" value="NZ_BONW01000042.1"/>
</dbReference>
<evidence type="ECO:0000313" key="10">
    <source>
        <dbReference type="Proteomes" id="UP000646749"/>
    </source>
</evidence>
<accession>A0ABQ4EBS6</accession>
<dbReference type="InterPro" id="IPR034610">
    <property type="entry name" value="L-fuconate_dehydratase"/>
</dbReference>
<comment type="cofactor">
    <cofactor evidence="2">
        <name>Mg(2+)</name>
        <dbReference type="ChEBI" id="CHEBI:18420"/>
    </cofactor>
</comment>
<dbReference type="SUPFAM" id="SSF51604">
    <property type="entry name" value="Enolase C-terminal domain-like"/>
    <property type="match status" value="1"/>
</dbReference>
<evidence type="ECO:0000256" key="1">
    <source>
        <dbReference type="ARBA" id="ARBA00001737"/>
    </source>
</evidence>
<dbReference type="SFLD" id="SFLDF00111">
    <property type="entry name" value="L-fuconate_dehydratase"/>
    <property type="match status" value="1"/>
</dbReference>
<gene>
    <name evidence="9" type="ORF">Pen02_71230</name>
</gene>
<evidence type="ECO:0000256" key="7">
    <source>
        <dbReference type="SAM" id="MobiDB-lite"/>
    </source>
</evidence>
<dbReference type="InterPro" id="IPR029065">
    <property type="entry name" value="Enolase_C-like"/>
</dbReference>
<evidence type="ECO:0000256" key="2">
    <source>
        <dbReference type="ARBA" id="ARBA00001946"/>
    </source>
</evidence>
<dbReference type="InterPro" id="IPR018110">
    <property type="entry name" value="Mandel_Rmase/mucon_lact_enz_CS"/>
</dbReference>